<keyword evidence="3" id="KW-0328">Glycosyltransferase</keyword>
<keyword evidence="10" id="KW-1185">Reference proteome</keyword>
<feature type="transmembrane region" description="Helical" evidence="7">
    <location>
        <begin position="20"/>
        <end position="39"/>
    </location>
</feature>
<reference evidence="9" key="1">
    <citation type="submission" date="2023-03" db="EMBL/GenBank/DDBJ databases">
        <authorList>
            <person name="Julca I."/>
        </authorList>
    </citation>
    <scope>NUCLEOTIDE SEQUENCE</scope>
</reference>
<dbReference type="AlphaFoldDB" id="A0AAV1CF51"/>
<comment type="subcellular location">
    <subcellularLocation>
        <location evidence="1">Golgi apparatus membrane</location>
        <topology evidence="1">Single-pass type II membrane protein</topology>
    </subcellularLocation>
</comment>
<gene>
    <name evidence="9" type="ORF">OLC1_LOCUS4693</name>
</gene>
<comment type="similarity">
    <text evidence="2">Belongs to the glycosyltransferase 47 family.</text>
</comment>
<dbReference type="GO" id="GO:0016757">
    <property type="term" value="F:glycosyltransferase activity"/>
    <property type="evidence" value="ECO:0007669"/>
    <property type="project" value="UniProtKB-KW"/>
</dbReference>
<evidence type="ECO:0000256" key="1">
    <source>
        <dbReference type="ARBA" id="ARBA00004323"/>
    </source>
</evidence>
<evidence type="ECO:0000256" key="3">
    <source>
        <dbReference type="ARBA" id="ARBA00022676"/>
    </source>
</evidence>
<evidence type="ECO:0000256" key="6">
    <source>
        <dbReference type="SAM" id="MobiDB-lite"/>
    </source>
</evidence>
<proteinExistence type="inferred from homology"/>
<feature type="region of interest" description="Disordered" evidence="6">
    <location>
        <begin position="141"/>
        <end position="161"/>
    </location>
</feature>
<keyword evidence="5" id="KW-0333">Golgi apparatus</keyword>
<evidence type="ECO:0000256" key="2">
    <source>
        <dbReference type="ARBA" id="ARBA00010271"/>
    </source>
</evidence>
<dbReference type="EMBL" id="OX459119">
    <property type="protein sequence ID" value="CAI9093222.1"/>
    <property type="molecule type" value="Genomic_DNA"/>
</dbReference>
<dbReference type="Pfam" id="PF03016">
    <property type="entry name" value="Exostosin_GT47"/>
    <property type="match status" value="1"/>
</dbReference>
<sequence>MKGSSSSASTPSLFVCTNKITKVACLAALSLSGLAFLVYTNTIDFNYKSTFSMLDISSIYPRSPCLSGSSPFCPSKPLRVYMYDLPRRFHVGMMRKGSNQDDNAAVTAQNLPPWPDRSGLRKQHSVEYWLMASLLYSGGGRNNSGEAEEGNKTTSSSEVWGSQEAVRALDPETADVFFVPFFSSLSFNTHGHNMTDPDTEIDRQLQVDLLYILHKSQYWQRSAGRDHVIPMHHPNAFRFHRDQLNASILIVADFGRYDKALANLQKDVVAPYVHIVDSFENDDSPDPFASRKTLLFFRGKTLRKEEGRVRAKLEHILIGYEDVIYEKSDPTGEAVNASMHGMRSSKFCLHAAGDTPSSCRLFDAIVNHCVPVIVSDHVELPYEDELDYSEFSIFFSAKEALQRDYMVSELRKISKERWIEMWRRLKTISHHFEYQYPPKKEDAVNMIWRQVKHKIPAANLAVHRSRRLKVPDWWRR</sequence>
<evidence type="ECO:0000313" key="10">
    <source>
        <dbReference type="Proteomes" id="UP001161247"/>
    </source>
</evidence>
<dbReference type="GO" id="GO:0000139">
    <property type="term" value="C:Golgi membrane"/>
    <property type="evidence" value="ECO:0007669"/>
    <property type="project" value="UniProtKB-SubCell"/>
</dbReference>
<accession>A0AAV1CF51</accession>
<dbReference type="InterPro" id="IPR004263">
    <property type="entry name" value="Exostosin"/>
</dbReference>
<keyword evidence="4" id="KW-0735">Signal-anchor</keyword>
<dbReference type="PANTHER" id="PTHR11062">
    <property type="entry name" value="EXOSTOSIN HEPARAN SULFATE GLYCOSYLTRANSFERASE -RELATED"/>
    <property type="match status" value="1"/>
</dbReference>
<evidence type="ECO:0000259" key="8">
    <source>
        <dbReference type="Pfam" id="PF03016"/>
    </source>
</evidence>
<evidence type="ECO:0000256" key="7">
    <source>
        <dbReference type="SAM" id="Phobius"/>
    </source>
</evidence>
<feature type="domain" description="Exostosin GT47" evidence="8">
    <location>
        <begin position="75"/>
        <end position="407"/>
    </location>
</feature>
<dbReference type="Proteomes" id="UP001161247">
    <property type="component" value="Chromosome 2"/>
</dbReference>
<evidence type="ECO:0000313" key="9">
    <source>
        <dbReference type="EMBL" id="CAI9093222.1"/>
    </source>
</evidence>
<organism evidence="9 10">
    <name type="scientific">Oldenlandia corymbosa var. corymbosa</name>
    <dbReference type="NCBI Taxonomy" id="529605"/>
    <lineage>
        <taxon>Eukaryota</taxon>
        <taxon>Viridiplantae</taxon>
        <taxon>Streptophyta</taxon>
        <taxon>Embryophyta</taxon>
        <taxon>Tracheophyta</taxon>
        <taxon>Spermatophyta</taxon>
        <taxon>Magnoliopsida</taxon>
        <taxon>eudicotyledons</taxon>
        <taxon>Gunneridae</taxon>
        <taxon>Pentapetalae</taxon>
        <taxon>asterids</taxon>
        <taxon>lamiids</taxon>
        <taxon>Gentianales</taxon>
        <taxon>Rubiaceae</taxon>
        <taxon>Rubioideae</taxon>
        <taxon>Spermacoceae</taxon>
        <taxon>Hedyotis-Oldenlandia complex</taxon>
        <taxon>Oldenlandia</taxon>
    </lineage>
</organism>
<keyword evidence="3" id="KW-0808">Transferase</keyword>
<keyword evidence="7" id="KW-1133">Transmembrane helix</keyword>
<evidence type="ECO:0000256" key="4">
    <source>
        <dbReference type="ARBA" id="ARBA00022968"/>
    </source>
</evidence>
<dbReference type="PANTHER" id="PTHR11062:SF48">
    <property type="entry name" value="OJ1485_B09.5 PROTEIN"/>
    <property type="match status" value="1"/>
</dbReference>
<evidence type="ECO:0000256" key="5">
    <source>
        <dbReference type="ARBA" id="ARBA00023034"/>
    </source>
</evidence>
<name>A0AAV1CF51_OLDCO</name>
<keyword evidence="7" id="KW-0812">Transmembrane</keyword>
<dbReference type="InterPro" id="IPR040911">
    <property type="entry name" value="Exostosin_GT47"/>
</dbReference>
<keyword evidence="7" id="KW-0472">Membrane</keyword>
<protein>
    <submittedName>
        <fullName evidence="9">OLC1v1028670C1</fullName>
    </submittedName>
</protein>